<feature type="compositionally biased region" description="Basic and acidic residues" evidence="1">
    <location>
        <begin position="19"/>
        <end position="33"/>
    </location>
</feature>
<reference evidence="3 4" key="1">
    <citation type="journal article" date="2019" name="Sci. Rep.">
        <title>Nanopore sequencing improves the draft genome of the human pathogenic amoeba Naegleria fowleri.</title>
        <authorList>
            <person name="Liechti N."/>
            <person name="Schurch N."/>
            <person name="Bruggmann R."/>
            <person name="Wittwer M."/>
        </authorList>
    </citation>
    <scope>NUCLEOTIDE SEQUENCE [LARGE SCALE GENOMIC DNA]</scope>
    <source>
        <strain evidence="3 4">ATCC 30894</strain>
    </source>
</reference>
<sequence length="434" mass="49127">MATLSPPPHGNDPNEPIETELKDNNQFNEENHSPRGGGGGFGASPSRSDIHHHDDSNTSEVQQQHEDYLENQKLGPCLYFTGISVVSLLLVSLIFSPAISLLMFTALLPCLLIFIIIYCLFRDKINLELSFHVLWSGAVSVIPVFIVEIGVSLLFILFLYGVNVLSIDENNIIGSIEKQVESLSFIWKIIFALFQSFVVSSFFEELAKVLLALKTSSGGSIFSLCCKLGDYSQRLFYFDNYHPLPPMLYSSLTALGLSTIENLGYILVVSVRVYFLTANMPSQELIILQFGALTVVGRILLALPLHTLTGCLIGLRIVQYKIRMETQHLTEVPIFISSRYQENSMTIWRKIWVNVEFFCFVIYQPVLFHGLYDFILMINLHFAFSLVMCVVLILVLFAFVVIMYKRLVVQWRDLSALEIGRIIDQDSEEELEVP</sequence>
<evidence type="ECO:0000256" key="1">
    <source>
        <dbReference type="SAM" id="MobiDB-lite"/>
    </source>
</evidence>
<proteinExistence type="predicted"/>
<evidence type="ECO:0000256" key="2">
    <source>
        <dbReference type="SAM" id="Phobius"/>
    </source>
</evidence>
<feature type="transmembrane region" description="Helical" evidence="2">
    <location>
        <begin position="351"/>
        <end position="372"/>
    </location>
</feature>
<name>A0A6A5C528_NAEFO</name>
<keyword evidence="2" id="KW-0472">Membrane</keyword>
<dbReference type="RefSeq" id="XP_044567569.1">
    <property type="nucleotide sequence ID" value="XM_044701176.1"/>
</dbReference>
<keyword evidence="4" id="KW-1185">Reference proteome</keyword>
<evidence type="ECO:0000313" key="4">
    <source>
        <dbReference type="Proteomes" id="UP000444721"/>
    </source>
</evidence>
<feature type="compositionally biased region" description="Pro residues" evidence="1">
    <location>
        <begin position="1"/>
        <end position="10"/>
    </location>
</feature>
<dbReference type="OrthoDB" id="125546at2759"/>
<feature type="transmembrane region" description="Helical" evidence="2">
    <location>
        <begin position="101"/>
        <end position="121"/>
    </location>
</feature>
<dbReference type="AlphaFoldDB" id="A0A6A5C528"/>
<feature type="region of interest" description="Disordered" evidence="1">
    <location>
        <begin position="1"/>
        <end position="65"/>
    </location>
</feature>
<dbReference type="Proteomes" id="UP000444721">
    <property type="component" value="Unassembled WGS sequence"/>
</dbReference>
<protein>
    <recommendedName>
        <fullName evidence="5">Transmembrane protein</fullName>
    </recommendedName>
</protein>
<comment type="caution">
    <text evidence="3">The sequence shown here is derived from an EMBL/GenBank/DDBJ whole genome shotgun (WGS) entry which is preliminary data.</text>
</comment>
<gene>
    <name evidence="3" type="ORF">FDP41_010835</name>
</gene>
<evidence type="ECO:0008006" key="5">
    <source>
        <dbReference type="Google" id="ProtNLM"/>
    </source>
</evidence>
<dbReference type="GeneID" id="68118050"/>
<dbReference type="GO" id="GO:0008233">
    <property type="term" value="F:peptidase activity"/>
    <property type="evidence" value="ECO:0007669"/>
    <property type="project" value="InterPro"/>
</dbReference>
<dbReference type="VEuPathDB" id="AmoebaDB:NF0024800"/>
<feature type="transmembrane region" description="Helical" evidence="2">
    <location>
        <begin position="287"/>
        <end position="315"/>
    </location>
</feature>
<feature type="transmembrane region" description="Helical" evidence="2">
    <location>
        <begin position="252"/>
        <end position="275"/>
    </location>
</feature>
<dbReference type="VEuPathDB" id="AmoebaDB:NfTy_015070"/>
<feature type="transmembrane region" description="Helical" evidence="2">
    <location>
        <begin position="77"/>
        <end position="95"/>
    </location>
</feature>
<dbReference type="OMA" id="YDFILMI"/>
<evidence type="ECO:0000313" key="3">
    <source>
        <dbReference type="EMBL" id="KAF0982856.1"/>
    </source>
</evidence>
<feature type="transmembrane region" description="Helical" evidence="2">
    <location>
        <begin position="378"/>
        <end position="404"/>
    </location>
</feature>
<accession>A0A6A5C528</accession>
<organism evidence="3 4">
    <name type="scientific">Naegleria fowleri</name>
    <name type="common">Brain eating amoeba</name>
    <dbReference type="NCBI Taxonomy" id="5763"/>
    <lineage>
        <taxon>Eukaryota</taxon>
        <taxon>Discoba</taxon>
        <taxon>Heterolobosea</taxon>
        <taxon>Tetramitia</taxon>
        <taxon>Eutetramitia</taxon>
        <taxon>Vahlkampfiidae</taxon>
        <taxon>Naegleria</taxon>
    </lineage>
</organism>
<keyword evidence="2" id="KW-1133">Transmembrane helix</keyword>
<dbReference type="EMBL" id="VFQX01000007">
    <property type="protein sequence ID" value="KAF0982856.1"/>
    <property type="molecule type" value="Genomic_DNA"/>
</dbReference>
<dbReference type="VEuPathDB" id="AmoebaDB:FDP41_010835"/>
<keyword evidence="2" id="KW-0812">Transmembrane</keyword>
<feature type="transmembrane region" description="Helical" evidence="2">
    <location>
        <begin position="133"/>
        <end position="160"/>
    </location>
</feature>